<organism evidence="1">
    <name type="scientific">Clostridioides difficile</name>
    <name type="common">Peptoclostridium difficile</name>
    <dbReference type="NCBI Taxonomy" id="1496"/>
    <lineage>
        <taxon>Bacteria</taxon>
        <taxon>Bacillati</taxon>
        <taxon>Bacillota</taxon>
        <taxon>Clostridia</taxon>
        <taxon>Peptostreptococcales</taxon>
        <taxon>Peptostreptococcaceae</taxon>
        <taxon>Clostridioides</taxon>
    </lineage>
</organism>
<name>A0A069AI74_CLODI</name>
<evidence type="ECO:0000313" key="1">
    <source>
        <dbReference type="EMBL" id="CDS90540.1"/>
    </source>
</evidence>
<protein>
    <submittedName>
        <fullName evidence="1">Uncharacterized protein</fullName>
    </submittedName>
</protein>
<proteinExistence type="predicted"/>
<dbReference type="AlphaFoldDB" id="A0A069AI74"/>
<dbReference type="EMBL" id="LK932554">
    <property type="protein sequence ID" value="CDS90540.1"/>
    <property type="molecule type" value="Genomic_DNA"/>
</dbReference>
<gene>
    <name evidence="2" type="ORF">BN1095_330281</name>
    <name evidence="1" type="ORF">BN1096_970001</name>
</gene>
<dbReference type="EMBL" id="LK932994">
    <property type="protein sequence ID" value="CDT15982.1"/>
    <property type="molecule type" value="Genomic_DNA"/>
</dbReference>
<accession>A0A069AI74</accession>
<reference evidence="1" key="1">
    <citation type="submission" date="2014-07" db="EMBL/GenBank/DDBJ databases">
        <authorList>
            <person name="Monot Marc"/>
        </authorList>
    </citation>
    <scope>NUCLEOTIDE SEQUENCE</scope>
    <source>
        <strain evidence="2">7032989</strain>
    </source>
</reference>
<evidence type="ECO:0000313" key="2">
    <source>
        <dbReference type="EMBL" id="CDT15982.1"/>
    </source>
</evidence>
<sequence length="49" mass="5654">MATAYRLNADSLKRSLINWTQSNANEPCMCYDEHKSYQGSFQQGKEQIP</sequence>